<proteinExistence type="inferred from homology"/>
<dbReference type="Proteomes" id="UP000521868">
    <property type="component" value="Unassembled WGS sequence"/>
</dbReference>
<keyword evidence="3 4" id="KW-0175">Coiled coil</keyword>
<keyword evidence="10" id="KW-1185">Reference proteome</keyword>
<keyword evidence="6" id="KW-1133">Transmembrane helix</keyword>
<keyword evidence="6" id="KW-0812">Transmembrane</keyword>
<evidence type="ECO:0000256" key="5">
    <source>
        <dbReference type="SAM" id="MobiDB-lite"/>
    </source>
</evidence>
<dbReference type="Gene3D" id="2.40.30.170">
    <property type="match status" value="1"/>
</dbReference>
<feature type="coiled-coil region" evidence="4">
    <location>
        <begin position="215"/>
        <end position="249"/>
    </location>
</feature>
<evidence type="ECO:0000259" key="7">
    <source>
        <dbReference type="Pfam" id="PF25917"/>
    </source>
</evidence>
<gene>
    <name evidence="9" type="ORF">RAMLITH_05900</name>
</gene>
<comment type="caution">
    <text evidence="9">The sequence shown here is derived from an EMBL/GenBank/DDBJ whole genome shotgun (WGS) entry which is preliminary data.</text>
</comment>
<feature type="region of interest" description="Disordered" evidence="5">
    <location>
        <begin position="411"/>
        <end position="448"/>
    </location>
</feature>
<name>A0A7X6DDY3_9BURK</name>
<evidence type="ECO:0000259" key="8">
    <source>
        <dbReference type="Pfam" id="PF25954"/>
    </source>
</evidence>
<feature type="region of interest" description="Disordered" evidence="5">
    <location>
        <begin position="27"/>
        <end position="48"/>
    </location>
</feature>
<accession>A0A7X6DDY3</accession>
<dbReference type="GO" id="GO:0030313">
    <property type="term" value="C:cell envelope"/>
    <property type="evidence" value="ECO:0007669"/>
    <property type="project" value="UniProtKB-SubCell"/>
</dbReference>
<sequence length="600" mass="63418">MGALCRGRRTQATAPGRIDMALERNAAHASRNARPLHGGHTTEPPRRGSLTTITYMNKLSWKLWVAAGAVVAAAAGGAWWWTQARTPEVAWRTAKIERGPLQATVSASGAVNPVTQVSVGTQVSGQIKELHADFNSEVKAGQLIALIDPETFEYRLRQSQADVDAAQAAVLTAQANAAASRAAVSRVQVDLAEAKRDHERKAMLVNRQFIAQSEADKARALVDSTAEALKSAQAQQAVTEAQIKTAQANVKQRQAALAQARVDLARTRITSPVNGIVIKRAIERGQTVAASLQAPELFVIAQNLRDMQVDASIDESDVGRIRTGQRATFTVDAFPGQTFEGEVRQVRKAAQNVANVVTYVAVIGFSNTAGRLLPGMTANVRVVTDSREGVLKVPNAALRVRLAGVEPAAGAASAADAVRPRPAEGPPDAQSAATQQQPAGGGPGGAAQELRARLRTELKLTPAQLEQVDAIYAQARPKFMQLRDLPAEERSKARERISAEVRASIGALLTPEQKPLYAALQAEGAGRAVTRGRIHLLGEDNKPRAHNVRLGITDGTSTELVVPANSPEAAVLKEGALVVTGAGGTGTAPAARPAGPRMPF</sequence>
<dbReference type="AlphaFoldDB" id="A0A7X6DDY3"/>
<dbReference type="PANTHER" id="PTHR32347:SF14">
    <property type="entry name" value="EFFLUX SYSTEM COMPONENT YKNX-RELATED"/>
    <property type="match status" value="1"/>
</dbReference>
<keyword evidence="6" id="KW-0472">Membrane</keyword>
<feature type="domain" description="Multidrug resistance protein MdtA-like barrel-sandwich hybrid" evidence="7">
    <location>
        <begin position="116"/>
        <end position="295"/>
    </location>
</feature>
<evidence type="ECO:0000256" key="6">
    <source>
        <dbReference type="SAM" id="Phobius"/>
    </source>
</evidence>
<feature type="transmembrane region" description="Helical" evidence="6">
    <location>
        <begin position="63"/>
        <end position="82"/>
    </location>
</feature>
<dbReference type="FunFam" id="2.40.30.170:FF:000010">
    <property type="entry name" value="Efflux RND transporter periplasmic adaptor subunit"/>
    <property type="match status" value="1"/>
</dbReference>
<dbReference type="InterPro" id="IPR050465">
    <property type="entry name" value="UPF0194_transport"/>
</dbReference>
<evidence type="ECO:0000313" key="10">
    <source>
        <dbReference type="Proteomes" id="UP000521868"/>
    </source>
</evidence>
<feature type="compositionally biased region" description="Low complexity" evidence="5">
    <location>
        <begin position="426"/>
        <end position="438"/>
    </location>
</feature>
<dbReference type="Pfam" id="PF25917">
    <property type="entry name" value="BSH_RND"/>
    <property type="match status" value="1"/>
</dbReference>
<feature type="domain" description="CusB-like beta-barrel" evidence="8">
    <location>
        <begin position="309"/>
        <end position="384"/>
    </location>
</feature>
<evidence type="ECO:0000256" key="1">
    <source>
        <dbReference type="ARBA" id="ARBA00004196"/>
    </source>
</evidence>
<evidence type="ECO:0000256" key="2">
    <source>
        <dbReference type="ARBA" id="ARBA00009477"/>
    </source>
</evidence>
<dbReference type="Gene3D" id="2.40.50.100">
    <property type="match status" value="2"/>
</dbReference>
<dbReference type="InterPro" id="IPR058792">
    <property type="entry name" value="Beta-barrel_RND_2"/>
</dbReference>
<comment type="subcellular location">
    <subcellularLocation>
        <location evidence="1">Cell envelope</location>
    </subcellularLocation>
</comment>
<organism evidence="9 10">
    <name type="scientific">Ramlibacter lithotrophicus</name>
    <dbReference type="NCBI Taxonomy" id="2606681"/>
    <lineage>
        <taxon>Bacteria</taxon>
        <taxon>Pseudomonadati</taxon>
        <taxon>Pseudomonadota</taxon>
        <taxon>Betaproteobacteria</taxon>
        <taxon>Burkholderiales</taxon>
        <taxon>Comamonadaceae</taxon>
        <taxon>Ramlibacter</taxon>
    </lineage>
</organism>
<dbReference type="PANTHER" id="PTHR32347">
    <property type="entry name" value="EFFLUX SYSTEM COMPONENT YKNX-RELATED"/>
    <property type="match status" value="1"/>
</dbReference>
<dbReference type="InterPro" id="IPR058625">
    <property type="entry name" value="MdtA-like_BSH"/>
</dbReference>
<dbReference type="SUPFAM" id="SSF111369">
    <property type="entry name" value="HlyD-like secretion proteins"/>
    <property type="match status" value="2"/>
</dbReference>
<reference evidence="9 10" key="1">
    <citation type="journal article" date="2020" name="Nature">
        <title>Bacterial chemolithoautotrophy via manganese oxidation.</title>
        <authorList>
            <person name="Yu H."/>
            <person name="Leadbetter J.R."/>
        </authorList>
    </citation>
    <scope>NUCLEOTIDE SEQUENCE [LARGE SCALE GENOMIC DNA]</scope>
    <source>
        <strain evidence="9 10">RBP-1</strain>
    </source>
</reference>
<dbReference type="EMBL" id="VTOX01000001">
    <property type="protein sequence ID" value="NKE65347.1"/>
    <property type="molecule type" value="Genomic_DNA"/>
</dbReference>
<evidence type="ECO:0000256" key="4">
    <source>
        <dbReference type="SAM" id="Coils"/>
    </source>
</evidence>
<dbReference type="Pfam" id="PF25954">
    <property type="entry name" value="Beta-barrel_RND_2"/>
    <property type="match status" value="1"/>
</dbReference>
<protein>
    <submittedName>
        <fullName evidence="9">HlyD family efflux transporter periplasmic adaptor subunit</fullName>
    </submittedName>
</protein>
<evidence type="ECO:0000313" key="9">
    <source>
        <dbReference type="EMBL" id="NKE65347.1"/>
    </source>
</evidence>
<evidence type="ECO:0000256" key="3">
    <source>
        <dbReference type="ARBA" id="ARBA00023054"/>
    </source>
</evidence>
<comment type="similarity">
    <text evidence="2">Belongs to the membrane fusion protein (MFP) (TC 8.A.1) family.</text>
</comment>